<gene>
    <name evidence="4" type="primary">LOC108678871</name>
</gene>
<evidence type="ECO:0000313" key="3">
    <source>
        <dbReference type="Proteomes" id="UP000694843"/>
    </source>
</evidence>
<dbReference type="GeneID" id="108678871"/>
<dbReference type="RefSeq" id="XP_047738236.1">
    <property type="nucleotide sequence ID" value="XM_047882280.1"/>
</dbReference>
<keyword evidence="2" id="KW-0812">Transmembrane</keyword>
<evidence type="ECO:0000256" key="2">
    <source>
        <dbReference type="SAM" id="Phobius"/>
    </source>
</evidence>
<dbReference type="KEGG" id="hazt:108678871"/>
<organism evidence="3 4">
    <name type="scientific">Hyalella azteca</name>
    <name type="common">Amphipod</name>
    <dbReference type="NCBI Taxonomy" id="294128"/>
    <lineage>
        <taxon>Eukaryota</taxon>
        <taxon>Metazoa</taxon>
        <taxon>Ecdysozoa</taxon>
        <taxon>Arthropoda</taxon>
        <taxon>Crustacea</taxon>
        <taxon>Multicrustacea</taxon>
        <taxon>Malacostraca</taxon>
        <taxon>Eumalacostraca</taxon>
        <taxon>Peracarida</taxon>
        <taxon>Amphipoda</taxon>
        <taxon>Senticaudata</taxon>
        <taxon>Talitrida</taxon>
        <taxon>Talitroidea</taxon>
        <taxon>Hyalellidae</taxon>
        <taxon>Hyalella</taxon>
    </lineage>
</organism>
<keyword evidence="3" id="KW-1185">Reference proteome</keyword>
<proteinExistence type="predicted"/>
<keyword evidence="2" id="KW-0472">Membrane</keyword>
<dbReference type="AlphaFoldDB" id="A0A979FP23"/>
<feature type="region of interest" description="Disordered" evidence="1">
    <location>
        <begin position="1"/>
        <end position="24"/>
    </location>
</feature>
<name>A0A979FP23_HYAAZ</name>
<sequence length="667" mass="72221">MGSRSLLRTGDSSSTPPSPLPPAPPLTYKRLLMSSGATLTSMPLFPSHVALWGGVVKLILGVAVAGVWGVSYAIDARFSSLGGGLWVGAVVSLSGFLSVCGARRPNSQVYLVSLCVGALSLLASGLLLLLSLAAAAADAGAASPPLFLTQLEWRQPSGSSSSGPAETGSVAASATLCLLAVADCVVSALCITIAARQLCRICIVRAGPGGRWRLAEGHSRKERLYRWLGQQKTIFPIGTTTSGALRSGASIPSVSHFVPLTESSPSPSLSSPKNVNTAAYFMHPAVAPSQPADQDPFMLARPLKLNDPSSAVTRHGCVDDVHPSNNALKPSHHNTFSKFANLGNFHAKKRKLHERDAHQYWDSPQLKKVPTHAIKSHHLVSCRDTQSTARSNNLNALSHSQSCLATPRSLPFPRFPRSAPPVRISRKNLWYIPHATSIPGFAKPKSVLSAAPSLHSYYSDPRSQYSLPYYYKEHTAPRYYSASEGYYGRRPVHLISRDFHATQNGQISLAQKSGYGYATTFSYVNPSTISYGNNSTFRHANRSAFIYASPSTLSWPYVTAAAANSTYGCASQTPPRCSQAHGCPKQRSERKLCRKDRLRRRHTAGPDASAARSKRRGRRDVSADDERDHKRKKNVELTDDQIDRTYTGLDRAIAEVFIDSTMKTSSR</sequence>
<dbReference type="Proteomes" id="UP000694843">
    <property type="component" value="Unplaced"/>
</dbReference>
<feature type="transmembrane region" description="Helical" evidence="2">
    <location>
        <begin position="109"/>
        <end position="137"/>
    </location>
</feature>
<feature type="region of interest" description="Disordered" evidence="1">
    <location>
        <begin position="573"/>
        <end position="636"/>
    </location>
</feature>
<feature type="compositionally biased region" description="Basic and acidic residues" evidence="1">
    <location>
        <begin position="619"/>
        <end position="628"/>
    </location>
</feature>
<protein>
    <submittedName>
        <fullName evidence="4">Uncharacterized protein LOC108678871</fullName>
    </submittedName>
</protein>
<evidence type="ECO:0000256" key="1">
    <source>
        <dbReference type="SAM" id="MobiDB-lite"/>
    </source>
</evidence>
<accession>A0A979FP23</accession>
<feature type="compositionally biased region" description="Basic residues" evidence="1">
    <location>
        <begin position="592"/>
        <end position="603"/>
    </location>
</feature>
<evidence type="ECO:0000313" key="4">
    <source>
        <dbReference type="RefSeq" id="XP_047738236.1"/>
    </source>
</evidence>
<feature type="transmembrane region" description="Helical" evidence="2">
    <location>
        <begin position="83"/>
        <end position="102"/>
    </location>
</feature>
<dbReference type="OrthoDB" id="6382820at2759"/>
<feature type="transmembrane region" description="Helical" evidence="2">
    <location>
        <begin position="49"/>
        <end position="71"/>
    </location>
</feature>
<reference evidence="4" key="1">
    <citation type="submission" date="2025-08" db="UniProtKB">
        <authorList>
            <consortium name="RefSeq"/>
        </authorList>
    </citation>
    <scope>IDENTIFICATION</scope>
    <source>
        <tissue evidence="4">Whole organism</tissue>
    </source>
</reference>
<keyword evidence="2" id="KW-1133">Transmembrane helix</keyword>